<evidence type="ECO:0000313" key="8">
    <source>
        <dbReference type="Proteomes" id="UP000517694"/>
    </source>
</evidence>
<reference evidence="7 8" key="1">
    <citation type="submission" date="2020-08" db="EMBL/GenBank/DDBJ databases">
        <title>Whole-Genome Sequence of French Clinical Streptomyces mexicanus Strain Q0842.</title>
        <authorList>
            <person name="Boxberger M."/>
            <person name="La Scola B."/>
        </authorList>
    </citation>
    <scope>NUCLEOTIDE SEQUENCE [LARGE SCALE GENOMIC DNA]</scope>
    <source>
        <strain evidence="7 8">Marseille-Q0842</strain>
    </source>
</reference>
<dbReference type="Gene3D" id="3.40.50.300">
    <property type="entry name" value="P-loop containing nucleotide triphosphate hydrolases"/>
    <property type="match status" value="1"/>
</dbReference>
<dbReference type="Pfam" id="PF00176">
    <property type="entry name" value="SNF2-rel_dom"/>
    <property type="match status" value="1"/>
</dbReference>
<dbReference type="PROSITE" id="PS51192">
    <property type="entry name" value="HELICASE_ATP_BIND_1"/>
    <property type="match status" value="1"/>
</dbReference>
<evidence type="ECO:0000313" key="7">
    <source>
        <dbReference type="EMBL" id="MBC2864468.1"/>
    </source>
</evidence>
<evidence type="ECO:0000256" key="3">
    <source>
        <dbReference type="ARBA" id="ARBA00022806"/>
    </source>
</evidence>
<dbReference type="GO" id="GO:0005524">
    <property type="term" value="F:ATP binding"/>
    <property type="evidence" value="ECO:0007669"/>
    <property type="project" value="UniProtKB-KW"/>
</dbReference>
<comment type="caution">
    <text evidence="7">The sequence shown here is derived from an EMBL/GenBank/DDBJ whole genome shotgun (WGS) entry which is preliminary data.</text>
</comment>
<dbReference type="SMART" id="SM00487">
    <property type="entry name" value="DEXDc"/>
    <property type="match status" value="1"/>
</dbReference>
<evidence type="ECO:0000256" key="2">
    <source>
        <dbReference type="ARBA" id="ARBA00022801"/>
    </source>
</evidence>
<dbReference type="EMBL" id="JACMHY010000002">
    <property type="protein sequence ID" value="MBC2864468.1"/>
    <property type="molecule type" value="Genomic_DNA"/>
</dbReference>
<evidence type="ECO:0000259" key="5">
    <source>
        <dbReference type="PROSITE" id="PS51192"/>
    </source>
</evidence>
<dbReference type="CDD" id="cd18793">
    <property type="entry name" value="SF2_C_SNF"/>
    <property type="match status" value="1"/>
</dbReference>
<dbReference type="RefSeq" id="WP_185946858.1">
    <property type="nucleotide sequence ID" value="NZ_JACMHY010000002.1"/>
</dbReference>
<dbReference type="PROSITE" id="PS51194">
    <property type="entry name" value="HELICASE_CTER"/>
    <property type="match status" value="1"/>
</dbReference>
<dbReference type="SMART" id="SM00490">
    <property type="entry name" value="HELICc"/>
    <property type="match status" value="1"/>
</dbReference>
<dbReference type="InterPro" id="IPR057342">
    <property type="entry name" value="DEXDc_RapA"/>
</dbReference>
<dbReference type="PANTHER" id="PTHR45766:SF6">
    <property type="entry name" value="SWI_SNF-RELATED MATRIX-ASSOCIATED ACTIN-DEPENDENT REGULATOR OF CHROMATIN SUBFAMILY A-LIKE PROTEIN 1"/>
    <property type="match status" value="1"/>
</dbReference>
<dbReference type="InterPro" id="IPR001650">
    <property type="entry name" value="Helicase_C-like"/>
</dbReference>
<accession>A0A7X1HYY2</accession>
<keyword evidence="4" id="KW-0067">ATP-binding</keyword>
<dbReference type="AlphaFoldDB" id="A0A7X1HYY2"/>
<proteinExistence type="predicted"/>
<evidence type="ECO:0000256" key="4">
    <source>
        <dbReference type="ARBA" id="ARBA00022840"/>
    </source>
</evidence>
<dbReference type="Proteomes" id="UP000517694">
    <property type="component" value="Unassembled WGS sequence"/>
</dbReference>
<evidence type="ECO:0000259" key="6">
    <source>
        <dbReference type="PROSITE" id="PS51194"/>
    </source>
</evidence>
<dbReference type="InterPro" id="IPR014001">
    <property type="entry name" value="Helicase_ATP-bd"/>
</dbReference>
<organism evidence="7 8">
    <name type="scientific">Streptomyces mexicanus</name>
    <dbReference type="NCBI Taxonomy" id="178566"/>
    <lineage>
        <taxon>Bacteria</taxon>
        <taxon>Bacillati</taxon>
        <taxon>Actinomycetota</taxon>
        <taxon>Actinomycetes</taxon>
        <taxon>Kitasatosporales</taxon>
        <taxon>Streptomycetaceae</taxon>
        <taxon>Streptomyces</taxon>
    </lineage>
</organism>
<dbReference type="InterPro" id="IPR049730">
    <property type="entry name" value="SNF2/RAD54-like_C"/>
</dbReference>
<name>A0A7X1HYY2_9ACTN</name>
<dbReference type="InterPro" id="IPR038718">
    <property type="entry name" value="SNF2-like_sf"/>
</dbReference>
<dbReference type="Pfam" id="PF00271">
    <property type="entry name" value="Helicase_C"/>
    <property type="match status" value="1"/>
</dbReference>
<keyword evidence="3 7" id="KW-0347">Helicase</keyword>
<gene>
    <name evidence="7" type="ORF">H1R13_05490</name>
</gene>
<dbReference type="PANTHER" id="PTHR45766">
    <property type="entry name" value="DNA ANNEALING HELICASE AND ENDONUCLEASE ZRANB3 FAMILY MEMBER"/>
    <property type="match status" value="1"/>
</dbReference>
<dbReference type="GO" id="GO:0016787">
    <property type="term" value="F:hydrolase activity"/>
    <property type="evidence" value="ECO:0007669"/>
    <property type="project" value="UniProtKB-KW"/>
</dbReference>
<evidence type="ECO:0000256" key="1">
    <source>
        <dbReference type="ARBA" id="ARBA00022741"/>
    </source>
</evidence>
<keyword evidence="1" id="KW-0547">Nucleotide-binding</keyword>
<dbReference type="CDD" id="cd18011">
    <property type="entry name" value="DEXDc_RapA"/>
    <property type="match status" value="1"/>
</dbReference>
<dbReference type="GO" id="GO:0004386">
    <property type="term" value="F:helicase activity"/>
    <property type="evidence" value="ECO:0007669"/>
    <property type="project" value="UniProtKB-KW"/>
</dbReference>
<keyword evidence="2" id="KW-0378">Hydrolase</keyword>
<dbReference type="InterPro" id="IPR000330">
    <property type="entry name" value="SNF2_N"/>
</dbReference>
<feature type="domain" description="Helicase ATP-binding" evidence="5">
    <location>
        <begin position="159"/>
        <end position="328"/>
    </location>
</feature>
<feature type="domain" description="Helicase C-terminal" evidence="6">
    <location>
        <begin position="476"/>
        <end position="672"/>
    </location>
</feature>
<dbReference type="SUPFAM" id="SSF52540">
    <property type="entry name" value="P-loop containing nucleoside triphosphate hydrolases"/>
    <property type="match status" value="2"/>
</dbReference>
<dbReference type="Gene3D" id="3.40.50.10810">
    <property type="entry name" value="Tandem AAA-ATPase domain"/>
    <property type="match status" value="1"/>
</dbReference>
<sequence>MKQHVATAAEAGDGQGVLDDVVSEDGIVLDASGDVARPSGGAVAYAPGAQVRVRDEQWLVRKVAPTARDGWMVEVTGVSPFVRGTDAVFYSRLDDIQVLDPRKTELVPDNSPNHRKARLYLEAVIRKTALPQTEHGLALADSFLMDKQTHQLRPAELALSMKNPQPRVLIADVVGLGKTLEIGILLAELIRRGRGERILVVTPAHVLEQFQRELWTRFSIPLVRLDSTGIQRIQQDIPAGRNPFAYFKRAIISVDTLKSDVYAHHLDSTEWDAVVIDESHNLVNRGTKNNDLARLLSRRTDALILASATPHNGDAESFAELIRMLDEAAIANPSDYEVKDLDHLYIRRTKTDKEVRDSLKGVWADRGPSEPVPAQATEKERAVFEELAARWIPRDPATSSVCADPLAAYNFFKAFLSSHKALQKSLEARRRYLARPAKVKKGEDLAVREAALRVERKAIVELERLVGEIGDEDSAKLDALVEQLKKIGVGPDSDTRVVVFSERIPTLTWLAEVVPARLGFQKSGAVEAGEKKDRPWLVYGGAVQVMHGEATNEDEQKRIVEKFGLRDDPVRILFTGDVASEGVNLHQECHQLIHYDLPWSLIRIEQRNGRVDRYGQKEKPQFRALVLTSDVEWRRIPETGEALPLDDRLVGAKLLKREEEAHRIDGSAEAVTGLYRAQEEENRLTRDLLAGRTVEESIKRSSGGAPSMLRKVMGNIGSKSAQDDVACATVPSVFRSTSAYFVEALRQICPTGADNELKLRHEDDGTIAFEPPADLQYRFRALPKSYLTEQNILPTSKAPGRLRITFDKRLGEQRLKAARESSKTQWPNVSYVSDVHPVLDWVTDKALASLRHDEAFILAYRPDAAAAAKLDPRLPAELTGPVYLVQGIHSNALGRPTVVEWMAVVGLPQAPRVVRMDAAFLDACGVGPKMPGRAVPEEEREALQRLVPRAVDEAARYLREQEAEYARRIEEMLAPYEKRVTQWQQDALFASARSAKGRTDVNLTASRRKSLIKSLKTSGAPMLRLLCVLEPLSAASGEITR</sequence>
<keyword evidence="8" id="KW-1185">Reference proteome</keyword>
<protein>
    <submittedName>
        <fullName evidence="7">DEAD/DEAH box helicase</fullName>
    </submittedName>
</protein>
<dbReference type="InterPro" id="IPR027417">
    <property type="entry name" value="P-loop_NTPase"/>
</dbReference>